<dbReference type="AlphaFoldDB" id="A0A6J4KMR7"/>
<feature type="non-terminal residue" evidence="2">
    <location>
        <position position="1"/>
    </location>
</feature>
<dbReference type="GO" id="GO:0004022">
    <property type="term" value="F:alcohol dehydrogenase (NAD+) activity"/>
    <property type="evidence" value="ECO:0007669"/>
    <property type="project" value="UniProtKB-EC"/>
</dbReference>
<dbReference type="EC" id="1.1.1.1" evidence="2"/>
<accession>A0A6J4KMR7</accession>
<reference evidence="2" key="1">
    <citation type="submission" date="2020-02" db="EMBL/GenBank/DDBJ databases">
        <authorList>
            <person name="Meier V. D."/>
        </authorList>
    </citation>
    <scope>NUCLEOTIDE SEQUENCE</scope>
    <source>
        <strain evidence="2">AVDCRST_MAG71</strain>
    </source>
</reference>
<proteinExistence type="predicted"/>
<gene>
    <name evidence="2" type="ORF">AVDCRST_MAG71-588</name>
</gene>
<evidence type="ECO:0000313" key="2">
    <source>
        <dbReference type="EMBL" id="CAA9309374.1"/>
    </source>
</evidence>
<organism evidence="2">
    <name type="scientific">uncultured Lysobacter sp</name>
    <dbReference type="NCBI Taxonomy" id="271060"/>
    <lineage>
        <taxon>Bacteria</taxon>
        <taxon>Pseudomonadati</taxon>
        <taxon>Pseudomonadota</taxon>
        <taxon>Gammaproteobacteria</taxon>
        <taxon>Lysobacterales</taxon>
        <taxon>Lysobacteraceae</taxon>
        <taxon>Lysobacter</taxon>
        <taxon>environmental samples</taxon>
    </lineage>
</organism>
<name>A0A6J4KMR7_9GAMM</name>
<evidence type="ECO:0000256" key="1">
    <source>
        <dbReference type="SAM" id="MobiDB-lite"/>
    </source>
</evidence>
<sequence>APDPRLCRDRCAVAACAVHDRAPRTARERSADRHPVLRHLPFRSAPGTQRVGRLAVPDGAG</sequence>
<protein>
    <submittedName>
        <fullName evidence="2">Alcohol dehydrogenase</fullName>
        <ecNumber evidence="2">1.1.1.1</ecNumber>
    </submittedName>
</protein>
<feature type="non-terminal residue" evidence="2">
    <location>
        <position position="61"/>
    </location>
</feature>
<feature type="compositionally biased region" description="Basic and acidic residues" evidence="1">
    <location>
        <begin position="22"/>
        <end position="35"/>
    </location>
</feature>
<dbReference type="EMBL" id="CADCUA010000172">
    <property type="protein sequence ID" value="CAA9309374.1"/>
    <property type="molecule type" value="Genomic_DNA"/>
</dbReference>
<feature type="region of interest" description="Disordered" evidence="1">
    <location>
        <begin position="22"/>
        <end position="61"/>
    </location>
</feature>
<keyword evidence="2" id="KW-0560">Oxidoreductase</keyword>